<dbReference type="InterPro" id="IPR012944">
    <property type="entry name" value="SusD_RagB_dom"/>
</dbReference>
<evidence type="ECO:0000313" key="8">
    <source>
        <dbReference type="EMBL" id="PTX41605.1"/>
    </source>
</evidence>
<evidence type="ECO:0000259" key="7">
    <source>
        <dbReference type="Pfam" id="PF14322"/>
    </source>
</evidence>
<evidence type="ECO:0000256" key="2">
    <source>
        <dbReference type="ARBA" id="ARBA00006275"/>
    </source>
</evidence>
<keyword evidence="9" id="KW-1185">Reference proteome</keyword>
<dbReference type="GO" id="GO:0009279">
    <property type="term" value="C:cell outer membrane"/>
    <property type="evidence" value="ECO:0007669"/>
    <property type="project" value="UniProtKB-SubCell"/>
</dbReference>
<dbReference type="Pfam" id="PF07980">
    <property type="entry name" value="SusD_RagB"/>
    <property type="match status" value="1"/>
</dbReference>
<dbReference type="Gene3D" id="1.25.40.900">
    <property type="match status" value="1"/>
</dbReference>
<dbReference type="Gene3D" id="2.20.20.130">
    <property type="match status" value="1"/>
</dbReference>
<gene>
    <name evidence="8" type="ORF">C8P64_3103</name>
</gene>
<dbReference type="InterPro" id="IPR033985">
    <property type="entry name" value="SusD-like_N"/>
</dbReference>
<comment type="caution">
    <text evidence="8">The sequence shown here is derived from an EMBL/GenBank/DDBJ whole genome shotgun (WGS) entry which is preliminary data.</text>
</comment>
<evidence type="ECO:0000259" key="6">
    <source>
        <dbReference type="Pfam" id="PF07980"/>
    </source>
</evidence>
<accession>A0A2T6ACQ9</accession>
<organism evidence="8 9">
    <name type="scientific">Christiangramia gaetbulicola</name>
    <dbReference type="NCBI Taxonomy" id="703340"/>
    <lineage>
        <taxon>Bacteria</taxon>
        <taxon>Pseudomonadati</taxon>
        <taxon>Bacteroidota</taxon>
        <taxon>Flavobacteriia</taxon>
        <taxon>Flavobacteriales</taxon>
        <taxon>Flavobacteriaceae</taxon>
        <taxon>Christiangramia</taxon>
    </lineage>
</organism>
<dbReference type="RefSeq" id="WP_108172981.1">
    <property type="nucleotide sequence ID" value="NZ_QBKQ01000004.1"/>
</dbReference>
<name>A0A2T6ACQ9_9FLAO</name>
<comment type="similarity">
    <text evidence="2">Belongs to the SusD family.</text>
</comment>
<dbReference type="PROSITE" id="PS51257">
    <property type="entry name" value="PROKAR_LIPOPROTEIN"/>
    <property type="match status" value="1"/>
</dbReference>
<comment type="subcellular location">
    <subcellularLocation>
        <location evidence="1">Cell outer membrane</location>
    </subcellularLocation>
</comment>
<dbReference type="InterPro" id="IPR011990">
    <property type="entry name" value="TPR-like_helical_dom_sf"/>
</dbReference>
<dbReference type="EMBL" id="QBKQ01000004">
    <property type="protein sequence ID" value="PTX41605.1"/>
    <property type="molecule type" value="Genomic_DNA"/>
</dbReference>
<sequence length="446" mass="49648">MKRINKFLIITLLLGSLTGCSDILEVELDDEIRSTEAITDGISLRSAVTGLYSLAQSGTYYGGEFVMAQALTGGIADATGFRERFTQLDNAIIPASSIYVESSWVDAYALVNSSNLILEKVDELQLDDPESEGAAHFFRALGLFDALRQFGQFTDMNSEFGVPVFTQYVDKETARTIGRSTVSASYDQIISDLEAAVSLMEYDSEKFLVSKGTAEALLARVHLYAGNYEEAEQYASLAIENPDYELNDNYNDIYESEGSAEAIFELEFTETDGNSLTEYFSVSPPEVSANYEDFYAVMSDDDDPRGDLYYDDGRVVFVDKYGINDATVDGNAIIMKLSEVYLIRAEARARMGEFELALEDLNTVRTRSLPSMAIALEEASDFDSFTDILLEERARELAFEGHRWFDIVRLERAESILGIESFRTVYPIPQREIAISGGVLVQNPGY</sequence>
<feature type="domain" description="SusD-like N-terminal" evidence="7">
    <location>
        <begin position="84"/>
        <end position="223"/>
    </location>
</feature>
<dbReference type="OrthoDB" id="621570at2"/>
<dbReference type="SUPFAM" id="SSF48452">
    <property type="entry name" value="TPR-like"/>
    <property type="match status" value="1"/>
</dbReference>
<evidence type="ECO:0000256" key="5">
    <source>
        <dbReference type="ARBA" id="ARBA00023237"/>
    </source>
</evidence>
<evidence type="ECO:0000256" key="3">
    <source>
        <dbReference type="ARBA" id="ARBA00022729"/>
    </source>
</evidence>
<evidence type="ECO:0000256" key="4">
    <source>
        <dbReference type="ARBA" id="ARBA00023136"/>
    </source>
</evidence>
<dbReference type="AlphaFoldDB" id="A0A2T6ACQ9"/>
<feature type="domain" description="RagB/SusD" evidence="6">
    <location>
        <begin position="319"/>
        <end position="411"/>
    </location>
</feature>
<dbReference type="Gene3D" id="1.25.40.390">
    <property type="match status" value="1"/>
</dbReference>
<dbReference type="Proteomes" id="UP000244174">
    <property type="component" value="Unassembled WGS sequence"/>
</dbReference>
<reference evidence="8 9" key="1">
    <citation type="submission" date="2018-04" db="EMBL/GenBank/DDBJ databases">
        <title>Genomic Encyclopedia of Archaeal and Bacterial Type Strains, Phase II (KMG-II): from individual species to whole genera.</title>
        <authorList>
            <person name="Goeker M."/>
        </authorList>
    </citation>
    <scope>NUCLEOTIDE SEQUENCE [LARGE SCALE GENOMIC DNA]</scope>
    <source>
        <strain evidence="8 9">DSM 23082</strain>
    </source>
</reference>
<evidence type="ECO:0000256" key="1">
    <source>
        <dbReference type="ARBA" id="ARBA00004442"/>
    </source>
</evidence>
<dbReference type="Pfam" id="PF14322">
    <property type="entry name" value="SusD-like_3"/>
    <property type="match status" value="1"/>
</dbReference>
<keyword evidence="3" id="KW-0732">Signal</keyword>
<dbReference type="CDD" id="cd08977">
    <property type="entry name" value="SusD"/>
    <property type="match status" value="1"/>
</dbReference>
<protein>
    <submittedName>
        <fullName evidence="8">RagB/SusD domain-containing protein</fullName>
    </submittedName>
</protein>
<evidence type="ECO:0000313" key="9">
    <source>
        <dbReference type="Proteomes" id="UP000244174"/>
    </source>
</evidence>
<keyword evidence="5" id="KW-0998">Cell outer membrane</keyword>
<keyword evidence="4" id="KW-0472">Membrane</keyword>
<proteinExistence type="inferred from homology"/>